<geneLocation type="plasmid" evidence="2 3">
    <name>pBPHYT01</name>
</geneLocation>
<feature type="transmembrane region" description="Helical" evidence="1">
    <location>
        <begin position="33"/>
        <end position="50"/>
    </location>
</feature>
<sequence precursor="true">MKGMKGPIFQIGIGLWFSLAVMAGIESRSWSGFLTPFYIGLFFVALGLASDARRSGRRPWQIAGNALIACCALLFVGSLMNTAERLYLVNGQSYPRLLARDVGAADTATLDKLHRNQCKGELMEIYGKKDGLWVIRCGFSWVGGHTFISDTNPYGDKFGGIRK</sequence>
<feature type="transmembrane region" description="Helical" evidence="1">
    <location>
        <begin position="62"/>
        <end position="80"/>
    </location>
</feature>
<evidence type="ECO:0000313" key="2">
    <source>
        <dbReference type="EMBL" id="ACD21585.1"/>
    </source>
</evidence>
<keyword evidence="1" id="KW-0812">Transmembrane</keyword>
<evidence type="ECO:0000313" key="3">
    <source>
        <dbReference type="Proteomes" id="UP000001739"/>
    </source>
</evidence>
<dbReference type="AlphaFoldDB" id="B2TH36"/>
<protein>
    <recommendedName>
        <fullName evidence="4">Transmembrane protein</fullName>
    </recommendedName>
</protein>
<dbReference type="EMBL" id="CP001054">
    <property type="protein sequence ID" value="ACD21585.1"/>
    <property type="molecule type" value="Genomic_DNA"/>
</dbReference>
<accession>B2TH36</accession>
<dbReference type="eggNOG" id="ENOG5032P85">
    <property type="taxonomic scope" value="Bacteria"/>
</dbReference>
<dbReference type="HOGENOM" id="CLU_1625642_0_0_4"/>
<dbReference type="Proteomes" id="UP000001739">
    <property type="component" value="Plasmid pBPHYT01"/>
</dbReference>
<gene>
    <name evidence="2" type="ordered locus">Bphyt_7300</name>
</gene>
<dbReference type="KEGG" id="bpy:Bphyt_7300"/>
<organism evidence="2 3">
    <name type="scientific">Paraburkholderia phytofirmans (strain DSM 17436 / LMG 22146 / PsJN)</name>
    <name type="common">Burkholderia phytofirmans</name>
    <dbReference type="NCBI Taxonomy" id="398527"/>
    <lineage>
        <taxon>Bacteria</taxon>
        <taxon>Pseudomonadati</taxon>
        <taxon>Pseudomonadota</taxon>
        <taxon>Betaproteobacteria</taxon>
        <taxon>Burkholderiales</taxon>
        <taxon>Burkholderiaceae</taxon>
        <taxon>Paraburkholderia</taxon>
    </lineage>
</organism>
<dbReference type="OrthoDB" id="8927121at2"/>
<reference evidence="2 3" key="1">
    <citation type="journal article" date="2011" name="J. Bacteriol.">
        <title>Complete genome sequence of the plant growth-promoting endophyte Burkholderia phytofirmans strain PsJN.</title>
        <authorList>
            <person name="Weilharter A."/>
            <person name="Mitter B."/>
            <person name="Shin M.V."/>
            <person name="Chain P.S."/>
            <person name="Nowak J."/>
            <person name="Sessitsch A."/>
        </authorList>
    </citation>
    <scope>NUCLEOTIDE SEQUENCE [LARGE SCALE GENOMIC DNA]</scope>
    <source>
        <strain evidence="3">DSM 17436 / LMG 22146 / PsJN</strain>
        <plasmid evidence="2 3">pBPHYT01</plasmid>
    </source>
</reference>
<keyword evidence="1" id="KW-0472">Membrane</keyword>
<dbReference type="RefSeq" id="WP_012430958.1">
    <property type="nucleotide sequence ID" value="NC_010679.1"/>
</dbReference>
<evidence type="ECO:0008006" key="4">
    <source>
        <dbReference type="Google" id="ProtNLM"/>
    </source>
</evidence>
<keyword evidence="2" id="KW-0614">Plasmid</keyword>
<keyword evidence="1" id="KW-1133">Transmembrane helix</keyword>
<name>B2TH36_PARPJ</name>
<evidence type="ECO:0000256" key="1">
    <source>
        <dbReference type="SAM" id="Phobius"/>
    </source>
</evidence>
<proteinExistence type="predicted"/>